<proteinExistence type="predicted"/>
<keyword evidence="4" id="KW-1185">Reference proteome</keyword>
<feature type="compositionally biased region" description="Basic and acidic residues" evidence="2">
    <location>
        <begin position="590"/>
        <end position="603"/>
    </location>
</feature>
<feature type="coiled-coil region" evidence="1">
    <location>
        <begin position="767"/>
        <end position="801"/>
    </location>
</feature>
<feature type="region of interest" description="Disordered" evidence="2">
    <location>
        <begin position="1"/>
        <end position="29"/>
    </location>
</feature>
<dbReference type="AlphaFoldDB" id="A0A7R8V1S8"/>
<feature type="region of interest" description="Disordered" evidence="2">
    <location>
        <begin position="518"/>
        <end position="695"/>
    </location>
</feature>
<keyword evidence="1" id="KW-0175">Coiled coil</keyword>
<protein>
    <submittedName>
        <fullName evidence="3">Uncharacterized protein</fullName>
    </submittedName>
</protein>
<name>A0A7R8V1S8_HERIL</name>
<feature type="compositionally biased region" description="Basic and acidic residues" evidence="2">
    <location>
        <begin position="568"/>
        <end position="581"/>
    </location>
</feature>
<evidence type="ECO:0000313" key="3">
    <source>
        <dbReference type="EMBL" id="CAD7090069.1"/>
    </source>
</evidence>
<gene>
    <name evidence="3" type="ORF">HERILL_LOCUS12578</name>
</gene>
<dbReference type="EMBL" id="LR899013">
    <property type="protein sequence ID" value="CAD7090069.1"/>
    <property type="molecule type" value="Genomic_DNA"/>
</dbReference>
<dbReference type="Proteomes" id="UP000594454">
    <property type="component" value="Chromosome 5"/>
</dbReference>
<feature type="compositionally biased region" description="Basic and acidic residues" evidence="2">
    <location>
        <begin position="654"/>
        <end position="685"/>
    </location>
</feature>
<feature type="compositionally biased region" description="Polar residues" evidence="2">
    <location>
        <begin position="530"/>
        <end position="541"/>
    </location>
</feature>
<dbReference type="InParanoid" id="A0A7R8V1S8"/>
<feature type="region of interest" description="Disordered" evidence="2">
    <location>
        <begin position="318"/>
        <end position="363"/>
    </location>
</feature>
<reference evidence="3 4" key="1">
    <citation type="submission" date="2020-11" db="EMBL/GenBank/DDBJ databases">
        <authorList>
            <person name="Wallbank WR R."/>
            <person name="Pardo Diaz C."/>
            <person name="Kozak K."/>
            <person name="Martin S."/>
            <person name="Jiggins C."/>
            <person name="Moest M."/>
            <person name="Warren A I."/>
            <person name="Generalovic N T."/>
            <person name="Byers J.R.P. K."/>
            <person name="Montejo-Kovacevich G."/>
            <person name="Yen C E."/>
        </authorList>
    </citation>
    <scope>NUCLEOTIDE SEQUENCE [LARGE SCALE GENOMIC DNA]</scope>
</reference>
<evidence type="ECO:0000256" key="2">
    <source>
        <dbReference type="SAM" id="MobiDB-lite"/>
    </source>
</evidence>
<accession>A0A7R8V1S8</accession>
<feature type="compositionally biased region" description="Polar residues" evidence="2">
    <location>
        <begin position="330"/>
        <end position="342"/>
    </location>
</feature>
<evidence type="ECO:0000313" key="4">
    <source>
        <dbReference type="Proteomes" id="UP000594454"/>
    </source>
</evidence>
<organism evidence="3 4">
    <name type="scientific">Hermetia illucens</name>
    <name type="common">Black soldier fly</name>
    <dbReference type="NCBI Taxonomy" id="343691"/>
    <lineage>
        <taxon>Eukaryota</taxon>
        <taxon>Metazoa</taxon>
        <taxon>Ecdysozoa</taxon>
        <taxon>Arthropoda</taxon>
        <taxon>Hexapoda</taxon>
        <taxon>Insecta</taxon>
        <taxon>Pterygota</taxon>
        <taxon>Neoptera</taxon>
        <taxon>Endopterygota</taxon>
        <taxon>Diptera</taxon>
        <taxon>Brachycera</taxon>
        <taxon>Stratiomyomorpha</taxon>
        <taxon>Stratiomyidae</taxon>
        <taxon>Hermetiinae</taxon>
        <taxon>Hermetia</taxon>
    </lineage>
</organism>
<evidence type="ECO:0000256" key="1">
    <source>
        <dbReference type="SAM" id="Coils"/>
    </source>
</evidence>
<sequence length="810" mass="90431">MDLFLLSPVQSSPKDQYQPAPIGTSKGVPYQLASDLQLSDDSDSEDNLASGKPEVVVRADYCHMPLLGGLTGDGVEITKENTDSISCQLDQLANDLQLSESSDSEDDSIKDLPLSNGQSQFNHVQFAKARKQSTDLMVHPSNTNFHAPMLESINSVTKDLELSDDSEDDFVEVQPNRVSNPQIKDMPLLEEFASEKDSDIMAKLYISKVLEPSRVVSRKLPPEIKTKKEHIANISEPLPPFGGRQLTKPKKVATVLPLSKQDKQLKLDQQLVGVQLDPLPKILSETSNYSRQHIENHILRGKALLADRKMNLDVPQVEGPSKVNAARSGAENNNAKKLSTNRPLGPALQGAEASHETKGTVTKNVRSELDSQRPKIVIISNQLVKAGTSTETILAHTAGNDKGMRHDQKPSSKSEKMNNLAPYPANDYGVTMSSGNPNQFDGRQTTKPIKVAATIPVNQLNKDSKQKPSVPSLDPLPENFTLPVARKVRTSNFSKQQIETQIARGKELLQKKVDIQLSSDCQPKPHKRNASQMLNSKSSGQEGEMSVEHIQVAEPAKKKQRITGKSVKPSEFETDRLEKKRPTGVHFKNKANEELLQKTREGKANLQRQQKPHGINVEGKISSRYPTQNDEILTGKMTEPPRNQKISKQIIKSAAERQTTEDRKTYEHEKKHSKSARSENKDIKSKASHSQSKLILPLKSVKKEQSPGTSEVSKFKTLRREYIKLMDSIKRPAYLALQLKDALEHKRMSGTKQEVVEIKQKILAIGKELKSESFQNQKRKLEQLEDQLESLKRSIKDSRKTRTVFRKVVS</sequence>